<evidence type="ECO:0000313" key="2">
    <source>
        <dbReference type="EMBL" id="OAJ41753.1"/>
    </source>
</evidence>
<sequence length="173" mass="18870">MATASSFQRQTGYGANAPQPPVVDIGWEPSKNGSVPEHAVLGGQEKDGRKLFISRVFYNGGEHPGKMGQHLGGCSIGYAGKEVTLSNCEVLVADDQHLEWVAVRNANTQFSDAYAPIIGGREPDGKELYIGRFRRDGLWVPGKVGDHLGGISYSFGGSEYHAKDFEILCYHQW</sequence>
<accession>A0A177WNT5</accession>
<reference evidence="2 3" key="1">
    <citation type="submission" date="2006-10" db="EMBL/GenBank/DDBJ databases">
        <title>The Genome Sequence of Batrachochytrium dendrobatidis JEL423.</title>
        <authorList>
            <consortium name="The Broad Institute Genome Sequencing Platform"/>
            <person name="Birren B."/>
            <person name="Lander E."/>
            <person name="Galagan J."/>
            <person name="Cuomo C."/>
            <person name="Devon K."/>
            <person name="Jaffe D."/>
            <person name="Butler J."/>
            <person name="Alvarez P."/>
            <person name="Gnerre S."/>
            <person name="Grabherr M."/>
            <person name="Kleber M."/>
            <person name="Mauceli E."/>
            <person name="Brockman W."/>
            <person name="Young S."/>
            <person name="LaButti K."/>
            <person name="Sykes S."/>
            <person name="DeCaprio D."/>
            <person name="Crawford M."/>
            <person name="Koehrsen M."/>
            <person name="Engels R."/>
            <person name="Montgomery P."/>
            <person name="Pearson M."/>
            <person name="Howarth C."/>
            <person name="Larson L."/>
            <person name="White J."/>
            <person name="O'Leary S."/>
            <person name="Kodira C."/>
            <person name="Zeng Q."/>
            <person name="Yandava C."/>
            <person name="Alvarado L."/>
            <person name="Longcore J."/>
            <person name="James T."/>
        </authorList>
    </citation>
    <scope>NUCLEOTIDE SEQUENCE [LARGE SCALE GENOMIC DNA]</scope>
    <source>
        <strain evidence="2 3">JEL423</strain>
    </source>
</reference>
<dbReference type="PANTHER" id="PTHR31649">
    <property type="entry name" value="AGAP009604-PA"/>
    <property type="match status" value="1"/>
</dbReference>
<proteinExistence type="predicted"/>
<evidence type="ECO:0000313" key="3">
    <source>
        <dbReference type="Proteomes" id="UP000077115"/>
    </source>
</evidence>
<dbReference type="SMART" id="SM00696">
    <property type="entry name" value="DM9"/>
    <property type="match status" value="2"/>
</dbReference>
<feature type="region of interest" description="Disordered" evidence="1">
    <location>
        <begin position="1"/>
        <end position="29"/>
    </location>
</feature>
<dbReference type="InterPro" id="IPR006616">
    <property type="entry name" value="DM9_repeat"/>
</dbReference>
<dbReference type="Proteomes" id="UP000077115">
    <property type="component" value="Unassembled WGS sequence"/>
</dbReference>
<gene>
    <name evidence="2" type="ORF">BDEG_25300</name>
</gene>
<dbReference type="OrthoDB" id="2148895at2759"/>
<name>A0A177WNT5_BATDL</name>
<dbReference type="EMBL" id="DS022306">
    <property type="protein sequence ID" value="OAJ41753.1"/>
    <property type="molecule type" value="Genomic_DNA"/>
</dbReference>
<dbReference type="VEuPathDB" id="FungiDB:BDEG_25300"/>
<dbReference type="Pfam" id="PF11901">
    <property type="entry name" value="DM9"/>
    <property type="match status" value="1"/>
</dbReference>
<dbReference type="AlphaFoldDB" id="A0A177WNT5"/>
<protein>
    <submittedName>
        <fullName evidence="2">Uncharacterized protein</fullName>
    </submittedName>
</protein>
<evidence type="ECO:0000256" key="1">
    <source>
        <dbReference type="SAM" id="MobiDB-lite"/>
    </source>
</evidence>
<dbReference type="PANTHER" id="PTHR31649:SF1">
    <property type="entry name" value="FARNESOIC ACID O-METHYL TRANSFERASE DOMAIN-CONTAINING PROTEIN"/>
    <property type="match status" value="1"/>
</dbReference>
<organism evidence="2 3">
    <name type="scientific">Batrachochytrium dendrobatidis (strain JEL423)</name>
    <dbReference type="NCBI Taxonomy" id="403673"/>
    <lineage>
        <taxon>Eukaryota</taxon>
        <taxon>Fungi</taxon>
        <taxon>Fungi incertae sedis</taxon>
        <taxon>Chytridiomycota</taxon>
        <taxon>Chytridiomycota incertae sedis</taxon>
        <taxon>Chytridiomycetes</taxon>
        <taxon>Rhizophydiales</taxon>
        <taxon>Rhizophydiales incertae sedis</taxon>
        <taxon>Batrachochytrium</taxon>
    </lineage>
</organism>
<reference evidence="2 3" key="2">
    <citation type="submission" date="2016-05" db="EMBL/GenBank/DDBJ databases">
        <title>Lineage-specific infection strategies underlie the spectrum of fungal disease in amphibians.</title>
        <authorList>
            <person name="Cuomo C.A."/>
            <person name="Farrer R.A."/>
            <person name="James T."/>
            <person name="Longcore J."/>
            <person name="Birren B."/>
        </authorList>
    </citation>
    <scope>NUCLEOTIDE SEQUENCE [LARGE SCALE GENOMIC DNA]</scope>
    <source>
        <strain evidence="2 3">JEL423</strain>
    </source>
</reference>
<feature type="compositionally biased region" description="Polar residues" evidence="1">
    <location>
        <begin position="1"/>
        <end position="13"/>
    </location>
</feature>